<evidence type="ECO:0000256" key="1">
    <source>
        <dbReference type="SAM" id="MobiDB-lite"/>
    </source>
</evidence>
<keyword evidence="3" id="KW-1185">Reference proteome</keyword>
<feature type="compositionally biased region" description="Basic and acidic residues" evidence="1">
    <location>
        <begin position="77"/>
        <end position="89"/>
    </location>
</feature>
<organism evidence="2 3">
    <name type="scientific">Sinanodonta woodiana</name>
    <name type="common">Chinese pond mussel</name>
    <name type="synonym">Anodonta woodiana</name>
    <dbReference type="NCBI Taxonomy" id="1069815"/>
    <lineage>
        <taxon>Eukaryota</taxon>
        <taxon>Metazoa</taxon>
        <taxon>Spiralia</taxon>
        <taxon>Lophotrochozoa</taxon>
        <taxon>Mollusca</taxon>
        <taxon>Bivalvia</taxon>
        <taxon>Autobranchia</taxon>
        <taxon>Heteroconchia</taxon>
        <taxon>Palaeoheterodonta</taxon>
        <taxon>Unionida</taxon>
        <taxon>Unionoidea</taxon>
        <taxon>Unionidae</taxon>
        <taxon>Unioninae</taxon>
        <taxon>Sinanodonta</taxon>
    </lineage>
</organism>
<accession>A0ABD3XRB7</accession>
<proteinExistence type="predicted"/>
<comment type="caution">
    <text evidence="2">The sequence shown here is derived from an EMBL/GenBank/DDBJ whole genome shotgun (WGS) entry which is preliminary data.</text>
</comment>
<feature type="region of interest" description="Disordered" evidence="1">
    <location>
        <begin position="56"/>
        <end position="133"/>
    </location>
</feature>
<dbReference type="AlphaFoldDB" id="A0ABD3XRB7"/>
<feature type="non-terminal residue" evidence="2">
    <location>
        <position position="1"/>
    </location>
</feature>
<evidence type="ECO:0000313" key="3">
    <source>
        <dbReference type="Proteomes" id="UP001634394"/>
    </source>
</evidence>
<gene>
    <name evidence="2" type="ORF">ACJMK2_027539</name>
</gene>
<reference evidence="2 3" key="1">
    <citation type="submission" date="2024-11" db="EMBL/GenBank/DDBJ databases">
        <title>Chromosome-level genome assembly of the freshwater bivalve Anodonta woodiana.</title>
        <authorList>
            <person name="Chen X."/>
        </authorList>
    </citation>
    <scope>NUCLEOTIDE SEQUENCE [LARGE SCALE GENOMIC DNA]</scope>
    <source>
        <strain evidence="2">MN2024</strain>
        <tissue evidence="2">Gills</tissue>
    </source>
</reference>
<evidence type="ECO:0000313" key="2">
    <source>
        <dbReference type="EMBL" id="KAL3887602.1"/>
    </source>
</evidence>
<feature type="compositionally biased region" description="Basic residues" evidence="1">
    <location>
        <begin position="57"/>
        <end position="71"/>
    </location>
</feature>
<dbReference type="EMBL" id="JBJQND010000002">
    <property type="protein sequence ID" value="KAL3887602.1"/>
    <property type="molecule type" value="Genomic_DNA"/>
</dbReference>
<name>A0ABD3XRB7_SINWO</name>
<dbReference type="Proteomes" id="UP001634394">
    <property type="component" value="Unassembled WGS sequence"/>
</dbReference>
<protein>
    <submittedName>
        <fullName evidence="2">Uncharacterized protein</fullName>
    </submittedName>
</protein>
<sequence length="178" mass="19002">QFVAFDLFSTNKTCSLISELRDNPVYDASNSSSGTGMVVVNPAEDPSKVYAQVDKTKTKKEKAAAKGKHGITSRAAPEGKPRKPSRGDIYENATQAVKSSAEDVYENPGLATGPSSGDNVYETPEASVSKGRVSKEGLLYADVIIGPPSTNGRKPIIHGVDDRTVYADIDYSKTSSRE</sequence>